<evidence type="ECO:0000256" key="2">
    <source>
        <dbReference type="SAM" id="SignalP"/>
    </source>
</evidence>
<accession>A0A4Z1RAI3</accession>
<dbReference type="Proteomes" id="UP000298681">
    <property type="component" value="Unassembled WGS sequence"/>
</dbReference>
<dbReference type="RefSeq" id="WP_134675312.1">
    <property type="nucleotide sequence ID" value="NZ_SPUH01000002.1"/>
</dbReference>
<dbReference type="InterPro" id="IPR025202">
    <property type="entry name" value="PLD-like_dom"/>
</dbReference>
<keyword evidence="2" id="KW-0732">Signal</keyword>
<dbReference type="EMBL" id="SPUH01000002">
    <property type="protein sequence ID" value="TKS53193.1"/>
    <property type="molecule type" value="Genomic_DNA"/>
</dbReference>
<feature type="domain" description="PLD phosphodiesterase" evidence="3">
    <location>
        <begin position="188"/>
        <end position="215"/>
    </location>
</feature>
<gene>
    <name evidence="4" type="ORF">E4582_13510</name>
</gene>
<keyword evidence="5" id="KW-1185">Reference proteome</keyword>
<dbReference type="AlphaFoldDB" id="A0A4Z1RAI3"/>
<evidence type="ECO:0000313" key="4">
    <source>
        <dbReference type="EMBL" id="TKS53193.1"/>
    </source>
</evidence>
<dbReference type="SMART" id="SM00155">
    <property type="entry name" value="PLDc"/>
    <property type="match status" value="2"/>
</dbReference>
<dbReference type="PANTHER" id="PTHR21248">
    <property type="entry name" value="CARDIOLIPIN SYNTHASE"/>
    <property type="match status" value="1"/>
</dbReference>
<dbReference type="CDD" id="cd09111">
    <property type="entry name" value="PLDc_ymdC_like_1"/>
    <property type="match status" value="1"/>
</dbReference>
<feature type="signal peptide" evidence="2">
    <location>
        <begin position="1"/>
        <end position="16"/>
    </location>
</feature>
<protein>
    <submittedName>
        <fullName evidence="4">Phospholipase D family protein</fullName>
    </submittedName>
</protein>
<dbReference type="Gene3D" id="3.30.870.10">
    <property type="entry name" value="Endonuclease Chain A"/>
    <property type="match status" value="3"/>
</dbReference>
<dbReference type="PROSITE" id="PS50035">
    <property type="entry name" value="PLD"/>
    <property type="match status" value="2"/>
</dbReference>
<feature type="chain" id="PRO_5021317194" evidence="2">
    <location>
        <begin position="17"/>
        <end position="669"/>
    </location>
</feature>
<name>A0A4Z1RAI3_9GAMM</name>
<feature type="region of interest" description="Disordered" evidence="1">
    <location>
        <begin position="453"/>
        <end position="487"/>
    </location>
</feature>
<evidence type="ECO:0000256" key="1">
    <source>
        <dbReference type="SAM" id="MobiDB-lite"/>
    </source>
</evidence>
<sequence>MNVVMRAALAALLALAAGGCAGLGAVQRAEAQRIAEAARDTALECDDPVGRCARESPLRALASRAYAASTPDAPRHYALMLDYGQDALLARLDMIRSARESIDLQTYIFDEDDSGHLILDELLAAARRGVRVRMLVDQLSALRNVDTLAALVSTHANFELKVYNPVLGRARISYPMYVAAAACCWRQLNRRMHNKMLLVDGIVGLTGGRNYQDKYFDWDSSYNFRDRDILIGGPVTREMQANFNAFWIAPLSIPAAQLADVGRRLLRTGAPQMPHEPFEAPDRVAAVSRQADDPLLLGHRLADAVLAVGEVEFIADTPAKHRPGQRALAPSTGRLRALIESADAEVLLQTPYLVLSRPAQDMFRALHAREDGPRVVVSTNSLAATDSFITYALSYKYKRRYLREFGFNIYEYKPFPQNAPIDLDATRGLDPGWDLAMAGEADAGTRALAGIDAEHRDDARRSGPLRVAPGAGDSGPPPGQRTQQQRLPLDREYSALRYAGVGVNRPVPLRRAGLRFGLHSKSLVIDERVGVVGTHNFDPRGDNLNTESAVVIDDPAFARALAASIRNDMLPQNSWAIGPRDKAPVFPGLDYSLGKASERLPLFDLWPMRYATSYEFVPGPACPLPPPPDHPDFRACHRPVGDFPEVSIGLKPLLTRIVTAFGAGLAPIL</sequence>
<organism evidence="4 5">
    <name type="scientific">Luteimonas yindakuii</name>
    <dbReference type="NCBI Taxonomy" id="2565782"/>
    <lineage>
        <taxon>Bacteria</taxon>
        <taxon>Pseudomonadati</taxon>
        <taxon>Pseudomonadota</taxon>
        <taxon>Gammaproteobacteria</taxon>
        <taxon>Lysobacterales</taxon>
        <taxon>Lysobacteraceae</taxon>
        <taxon>Luteimonas</taxon>
    </lineage>
</organism>
<dbReference type="PROSITE" id="PS51257">
    <property type="entry name" value="PROKAR_LIPOPROTEIN"/>
    <property type="match status" value="1"/>
</dbReference>
<comment type="caution">
    <text evidence="4">The sequence shown here is derived from an EMBL/GenBank/DDBJ whole genome shotgun (WGS) entry which is preliminary data.</text>
</comment>
<dbReference type="PANTHER" id="PTHR21248:SF12">
    <property type="entry name" value="CARDIOLIPIN SYNTHASE C"/>
    <property type="match status" value="1"/>
</dbReference>
<reference evidence="4 5" key="1">
    <citation type="submission" date="2019-01" db="EMBL/GenBank/DDBJ databases">
        <authorList>
            <person name="Zhang S."/>
        </authorList>
    </citation>
    <scope>NUCLEOTIDE SEQUENCE [LARGE SCALE GENOMIC DNA]</scope>
    <source>
        <strain evidence="4 5">1626</strain>
    </source>
</reference>
<evidence type="ECO:0000259" key="3">
    <source>
        <dbReference type="PROSITE" id="PS50035"/>
    </source>
</evidence>
<evidence type="ECO:0000313" key="5">
    <source>
        <dbReference type="Proteomes" id="UP000298681"/>
    </source>
</evidence>
<dbReference type="GO" id="GO:0030572">
    <property type="term" value="F:phosphatidyltransferase activity"/>
    <property type="evidence" value="ECO:0007669"/>
    <property type="project" value="UniProtKB-ARBA"/>
</dbReference>
<dbReference type="SUPFAM" id="SSF56024">
    <property type="entry name" value="Phospholipase D/nuclease"/>
    <property type="match status" value="2"/>
</dbReference>
<dbReference type="InterPro" id="IPR001736">
    <property type="entry name" value="PLipase_D/transphosphatidylase"/>
</dbReference>
<dbReference type="Pfam" id="PF13091">
    <property type="entry name" value="PLDc_2"/>
    <property type="match status" value="2"/>
</dbReference>
<proteinExistence type="predicted"/>
<feature type="domain" description="PLD phosphodiesterase" evidence="3">
    <location>
        <begin position="514"/>
        <end position="541"/>
    </location>
</feature>
<dbReference type="GO" id="GO:0032049">
    <property type="term" value="P:cardiolipin biosynthetic process"/>
    <property type="evidence" value="ECO:0007669"/>
    <property type="project" value="UniProtKB-ARBA"/>
</dbReference>